<geneLocation type="plasmid" evidence="2 3">
    <name>pSn</name>
</geneLocation>
<evidence type="ECO:0000313" key="2">
    <source>
        <dbReference type="EMBL" id="CCB87781.1"/>
    </source>
</evidence>
<sequence length="283" mass="32501">MSFLIQNGEVVMSSSNQVALLTECDRVCSYAAWGGQFAFGVKTVFNAFTSFTVPGLAFNVAAFGACWYAERCAEREEQRIKEVRLLCQMETHLSVMKQNLEEQKTQNAIFAAQNLELRDRISELEEVGEKFKEIYEQHRLVLNDQKQAMNENDARIRELIDQKSQLLADIAGKLGEYEQITRQLAEVTSRLEAENAKHAELNSQLEKIAENLQEIERKLAQKTQKLEEADRKLKEFKNWKIKALIDLGFKTAGVCRKAWPFLMTTLAMGFTAYHTYTWYSSES</sequence>
<keyword evidence="2" id="KW-0614">Plasmid</keyword>
<proteinExistence type="predicted"/>
<name>F8L2T5_SIMNZ</name>
<feature type="coiled-coil region" evidence="1">
    <location>
        <begin position="142"/>
        <end position="239"/>
    </location>
</feature>
<dbReference type="KEGG" id="sng:SNE_B24220"/>
<reference evidence="2 3" key="2">
    <citation type="journal article" date="2011" name="Mol. Biol. Evol.">
        <title>Unity in variety--the pan-genome of the Chlamydiae.</title>
        <authorList>
            <person name="Collingro A."/>
            <person name="Tischler P."/>
            <person name="Weinmaier T."/>
            <person name="Penz T."/>
            <person name="Heinz E."/>
            <person name="Brunham R.C."/>
            <person name="Read T.D."/>
            <person name="Bavoil P.M."/>
            <person name="Sachse K."/>
            <person name="Kahane S."/>
            <person name="Friedman M.G."/>
            <person name="Rattei T."/>
            <person name="Myers G.S."/>
            <person name="Horn M."/>
        </authorList>
    </citation>
    <scope>NUCLEOTIDE SEQUENCE [LARGE SCALE GENOMIC DNA]</scope>
    <source>
        <strain evidence="3">ATCC VR-1471 / Z</strain>
        <plasmid evidence="2 3">pSn</plasmid>
    </source>
</reference>
<dbReference type="AlphaFoldDB" id="F8L2T5"/>
<dbReference type="Proteomes" id="UP000000496">
    <property type="component" value="Plasmid pSn"/>
</dbReference>
<reference key="1">
    <citation type="journal article" date="2011" name="Mol. Biol. Evol.">
        <title>Unity in variety -- the pan-genome of the Chlamydiae.</title>
        <authorList>
            <person name="Collingro A."/>
            <person name="Tischler P."/>
            <person name="Weinmaier T."/>
            <person name="Penz T."/>
            <person name="Heinz E."/>
            <person name="Brunham R.C."/>
            <person name="Read T.D."/>
            <person name="Bavoil P.M."/>
            <person name="Sachse K."/>
            <person name="Kahane S."/>
            <person name="Friedman M.G."/>
            <person name="Rattei T."/>
            <person name="Myers G.S.A."/>
            <person name="Horn M."/>
        </authorList>
    </citation>
    <scope>NUCLEOTIDE SEQUENCE</scope>
    <source>
        <strain>Z</strain>
    </source>
</reference>
<dbReference type="eggNOG" id="COG1196">
    <property type="taxonomic scope" value="Bacteria"/>
</dbReference>
<organism evidence="2 3">
    <name type="scientific">Simkania negevensis (strain ATCC VR-1471 / DSM 27360 / Z)</name>
    <dbReference type="NCBI Taxonomy" id="331113"/>
    <lineage>
        <taxon>Bacteria</taxon>
        <taxon>Pseudomonadati</taxon>
        <taxon>Chlamydiota</taxon>
        <taxon>Chlamydiia</taxon>
        <taxon>Parachlamydiales</taxon>
        <taxon>Simkaniaceae</taxon>
        <taxon>Simkania</taxon>
    </lineage>
</organism>
<keyword evidence="3" id="KW-1185">Reference proteome</keyword>
<dbReference type="HOGENOM" id="CLU_983166_0_0_0"/>
<protein>
    <submittedName>
        <fullName evidence="2">Uncharacterized protein</fullName>
    </submittedName>
</protein>
<dbReference type="EMBL" id="FR872581">
    <property type="protein sequence ID" value="CCB87781.1"/>
    <property type="molecule type" value="Genomic_DNA"/>
</dbReference>
<evidence type="ECO:0000256" key="1">
    <source>
        <dbReference type="SAM" id="Coils"/>
    </source>
</evidence>
<evidence type="ECO:0000313" key="3">
    <source>
        <dbReference type="Proteomes" id="UP000000496"/>
    </source>
</evidence>
<accession>F8L2T5</accession>
<keyword evidence="1" id="KW-0175">Coiled coil</keyword>
<gene>
    <name evidence="2" type="ordered locus">SNE_B24220</name>
</gene>